<evidence type="ECO:0000256" key="12">
    <source>
        <dbReference type="ARBA" id="ARBA00037847"/>
    </source>
</evidence>
<keyword evidence="10 13" id="KW-0066">ATP synthesis</keyword>
<evidence type="ECO:0000313" key="16">
    <source>
        <dbReference type="EMBL" id="OAS14577.1"/>
    </source>
</evidence>
<keyword evidence="3 13" id="KW-1003">Cell membrane</keyword>
<evidence type="ECO:0000256" key="1">
    <source>
        <dbReference type="ARBA" id="ARBA00005513"/>
    </source>
</evidence>
<keyword evidence="4 13" id="KW-0138">CF(0)</keyword>
<organism evidence="16 17">
    <name type="scientific">Paenibacillus oryzisoli</name>
    <dbReference type="NCBI Taxonomy" id="1850517"/>
    <lineage>
        <taxon>Bacteria</taxon>
        <taxon>Bacillati</taxon>
        <taxon>Bacillota</taxon>
        <taxon>Bacilli</taxon>
        <taxon>Bacillales</taxon>
        <taxon>Paenibacillaceae</taxon>
        <taxon>Paenibacillus</taxon>
    </lineage>
</organism>
<dbReference type="GO" id="GO:0046961">
    <property type="term" value="F:proton-transporting ATPase activity, rotational mechanism"/>
    <property type="evidence" value="ECO:0007669"/>
    <property type="project" value="TreeGrafter"/>
</dbReference>
<dbReference type="InterPro" id="IPR002146">
    <property type="entry name" value="ATP_synth_b/b'su_bac/chlpt"/>
</dbReference>
<comment type="subcellular location">
    <subcellularLocation>
        <location evidence="13">Cell membrane</location>
        <topology evidence="13">Single-pass membrane protein</topology>
    </subcellularLocation>
    <subcellularLocation>
        <location evidence="12">Endomembrane system</location>
        <topology evidence="12">Single-pass membrane protein</topology>
    </subcellularLocation>
</comment>
<dbReference type="InterPro" id="IPR028987">
    <property type="entry name" value="ATP_synth_B-like_membr_sf"/>
</dbReference>
<dbReference type="GO" id="GO:0012505">
    <property type="term" value="C:endomembrane system"/>
    <property type="evidence" value="ECO:0007669"/>
    <property type="project" value="UniProtKB-SubCell"/>
</dbReference>
<evidence type="ECO:0000256" key="15">
    <source>
        <dbReference type="SAM" id="Coils"/>
    </source>
</evidence>
<dbReference type="Proteomes" id="UP000078454">
    <property type="component" value="Unassembled WGS sequence"/>
</dbReference>
<evidence type="ECO:0000313" key="17">
    <source>
        <dbReference type="Proteomes" id="UP000078454"/>
    </source>
</evidence>
<keyword evidence="9 13" id="KW-0472">Membrane</keyword>
<proteinExistence type="inferred from homology"/>
<dbReference type="AlphaFoldDB" id="A0A198A0F1"/>
<comment type="caution">
    <text evidence="16">The sequence shown here is derived from an EMBL/GenBank/DDBJ whole genome shotgun (WGS) entry which is preliminary data.</text>
</comment>
<evidence type="ECO:0000256" key="2">
    <source>
        <dbReference type="ARBA" id="ARBA00022448"/>
    </source>
</evidence>
<keyword evidence="2 13" id="KW-0813">Transport</keyword>
<dbReference type="GO" id="GO:0045259">
    <property type="term" value="C:proton-transporting ATP synthase complex"/>
    <property type="evidence" value="ECO:0007669"/>
    <property type="project" value="UniProtKB-KW"/>
</dbReference>
<comment type="function">
    <text evidence="11 13">F(1)F(0) ATP synthase produces ATP from ADP in the presence of a proton or sodium gradient. F-type ATPases consist of two structural domains, F(1) containing the extramembraneous catalytic core and F(0) containing the membrane proton channel, linked together by a central stalk and a peripheral stalk. During catalysis, ATP synthesis in the catalytic domain of F(1) is coupled via a rotary mechanism of the central stalk subunits to proton translocation.</text>
</comment>
<evidence type="ECO:0000256" key="3">
    <source>
        <dbReference type="ARBA" id="ARBA00022475"/>
    </source>
</evidence>
<sequence>MHIEWSTFWIQLVAFLILYLLLSKFAFGPLFGMMEKRRQLVKDQIQTAETSRKQAEQLLEEQKQALQQTRKEAYDIIEQAKHTGSKQADDIIHAASAEANRLKDEALKDIENEKNKAVAALRSQVGAMSVLIASKIIEKQIDEKSQEELVEHYLKEVGGNV</sequence>
<dbReference type="RefSeq" id="WP_056611682.1">
    <property type="nucleotide sequence ID" value="NZ_LYPB01000089.1"/>
</dbReference>
<name>A0A198A0F1_9BACL</name>
<reference evidence="16 17" key="1">
    <citation type="submission" date="2016-05" db="EMBL/GenBank/DDBJ databases">
        <title>Paenibacillus sp. 1ZS3-15 nov., isolated from the rhizosphere soil.</title>
        <authorList>
            <person name="Zhang X.X."/>
            <person name="Zhang J."/>
        </authorList>
    </citation>
    <scope>NUCLEOTIDE SEQUENCE [LARGE SCALE GENOMIC DNA]</scope>
    <source>
        <strain evidence="16 17">1ZS3-15</strain>
    </source>
</reference>
<dbReference type="PANTHER" id="PTHR33445:SF1">
    <property type="entry name" value="ATP SYNTHASE SUBUNIT B"/>
    <property type="match status" value="1"/>
</dbReference>
<dbReference type="NCBIfam" id="TIGR01144">
    <property type="entry name" value="ATP_synt_b"/>
    <property type="match status" value="1"/>
</dbReference>
<keyword evidence="8 13" id="KW-0406">Ion transport</keyword>
<dbReference type="SUPFAM" id="SSF81573">
    <property type="entry name" value="F1F0 ATP synthase subunit B, membrane domain"/>
    <property type="match status" value="1"/>
</dbReference>
<dbReference type="HAMAP" id="MF_01398">
    <property type="entry name" value="ATP_synth_b_bprime"/>
    <property type="match status" value="1"/>
</dbReference>
<dbReference type="Pfam" id="PF00430">
    <property type="entry name" value="ATP-synt_B"/>
    <property type="match status" value="1"/>
</dbReference>
<feature type="transmembrane region" description="Helical" evidence="13">
    <location>
        <begin position="6"/>
        <end position="27"/>
    </location>
</feature>
<dbReference type="InterPro" id="IPR005864">
    <property type="entry name" value="ATP_synth_F0_bsu_bac"/>
</dbReference>
<dbReference type="GO" id="GO:0046933">
    <property type="term" value="F:proton-transporting ATP synthase activity, rotational mechanism"/>
    <property type="evidence" value="ECO:0007669"/>
    <property type="project" value="UniProtKB-UniRule"/>
</dbReference>
<evidence type="ECO:0000256" key="4">
    <source>
        <dbReference type="ARBA" id="ARBA00022547"/>
    </source>
</evidence>
<evidence type="ECO:0000256" key="6">
    <source>
        <dbReference type="ARBA" id="ARBA00022781"/>
    </source>
</evidence>
<evidence type="ECO:0000256" key="7">
    <source>
        <dbReference type="ARBA" id="ARBA00022989"/>
    </source>
</evidence>
<keyword evidence="7 13" id="KW-1133">Transmembrane helix</keyword>
<keyword evidence="5 13" id="KW-0812">Transmembrane</keyword>
<dbReference type="Gene3D" id="1.20.5.620">
    <property type="entry name" value="F1F0 ATP synthase subunit B, membrane domain"/>
    <property type="match status" value="1"/>
</dbReference>
<keyword evidence="17" id="KW-1185">Reference proteome</keyword>
<dbReference type="OrthoDB" id="282095at2"/>
<accession>A0A198A0F1</accession>
<dbReference type="EMBL" id="LYPB01000089">
    <property type="protein sequence ID" value="OAS14577.1"/>
    <property type="molecule type" value="Genomic_DNA"/>
</dbReference>
<evidence type="ECO:0000256" key="8">
    <source>
        <dbReference type="ARBA" id="ARBA00023065"/>
    </source>
</evidence>
<dbReference type="PANTHER" id="PTHR33445">
    <property type="entry name" value="ATP SYNTHASE SUBUNIT B', CHLOROPLASTIC"/>
    <property type="match status" value="1"/>
</dbReference>
<dbReference type="STRING" id="1850517.A8708_34340"/>
<dbReference type="InterPro" id="IPR050059">
    <property type="entry name" value="ATP_synthase_B_chain"/>
</dbReference>
<evidence type="ECO:0000256" key="11">
    <source>
        <dbReference type="ARBA" id="ARBA00025198"/>
    </source>
</evidence>
<evidence type="ECO:0000256" key="9">
    <source>
        <dbReference type="ARBA" id="ARBA00023136"/>
    </source>
</evidence>
<dbReference type="CDD" id="cd06503">
    <property type="entry name" value="ATP-synt_Fo_b"/>
    <property type="match status" value="1"/>
</dbReference>
<dbReference type="GO" id="GO:0005886">
    <property type="term" value="C:plasma membrane"/>
    <property type="evidence" value="ECO:0007669"/>
    <property type="project" value="UniProtKB-SubCell"/>
</dbReference>
<comment type="similarity">
    <text evidence="1 13 14">Belongs to the ATPase B chain family.</text>
</comment>
<evidence type="ECO:0000256" key="13">
    <source>
        <dbReference type="HAMAP-Rule" id="MF_01398"/>
    </source>
</evidence>
<comment type="function">
    <text evidence="13">Component of the F(0) channel, it forms part of the peripheral stalk, linking F(1) to F(0).</text>
</comment>
<gene>
    <name evidence="13" type="primary">atpF</name>
    <name evidence="16" type="ORF">A8708_34340</name>
</gene>
<feature type="coiled-coil region" evidence="15">
    <location>
        <begin position="38"/>
        <end position="116"/>
    </location>
</feature>
<evidence type="ECO:0000256" key="5">
    <source>
        <dbReference type="ARBA" id="ARBA00022692"/>
    </source>
</evidence>
<protein>
    <recommendedName>
        <fullName evidence="13">ATP synthase subunit b</fullName>
    </recommendedName>
    <alternativeName>
        <fullName evidence="13">ATP synthase F(0) sector subunit b</fullName>
    </alternativeName>
    <alternativeName>
        <fullName evidence="13">ATPase subunit I</fullName>
    </alternativeName>
    <alternativeName>
        <fullName evidence="13">F-type ATPase subunit b</fullName>
        <shortName evidence="13">F-ATPase subunit b</shortName>
    </alternativeName>
</protein>
<keyword evidence="15" id="KW-0175">Coiled coil</keyword>
<evidence type="ECO:0000256" key="10">
    <source>
        <dbReference type="ARBA" id="ARBA00023310"/>
    </source>
</evidence>
<evidence type="ECO:0000256" key="14">
    <source>
        <dbReference type="RuleBase" id="RU003848"/>
    </source>
</evidence>
<keyword evidence="6 13" id="KW-0375">Hydrogen ion transport</keyword>
<comment type="subunit">
    <text evidence="13">F-type ATPases have 2 components, F(1) - the catalytic core - and F(0) - the membrane proton channel. F(1) has five subunits: alpha(3), beta(3), gamma(1), delta(1), epsilon(1). F(0) has three main subunits: a(1), b(2) and c(10-14). The alpha and beta chains form an alternating ring which encloses part of the gamma chain. F(1) is attached to F(0) by a central stalk formed by the gamma and epsilon chains, while a peripheral stalk is formed by the delta and b chains.</text>
</comment>